<name>A0A853DMK4_9MICO</name>
<dbReference type="SUPFAM" id="SSF53335">
    <property type="entry name" value="S-adenosyl-L-methionine-dependent methyltransferases"/>
    <property type="match status" value="1"/>
</dbReference>
<evidence type="ECO:0000259" key="4">
    <source>
        <dbReference type="Pfam" id="PF08242"/>
    </source>
</evidence>
<feature type="domain" description="Methyltransferase type 12" evidence="4">
    <location>
        <begin position="49"/>
        <end position="147"/>
    </location>
</feature>
<keyword evidence="2" id="KW-0808">Transferase</keyword>
<dbReference type="Gene3D" id="3.40.50.150">
    <property type="entry name" value="Vaccinia Virus protein VP39"/>
    <property type="match status" value="1"/>
</dbReference>
<evidence type="ECO:0000256" key="2">
    <source>
        <dbReference type="ARBA" id="ARBA00022679"/>
    </source>
</evidence>
<dbReference type="InterPro" id="IPR029063">
    <property type="entry name" value="SAM-dependent_MTases_sf"/>
</dbReference>
<dbReference type="GO" id="GO:0008168">
    <property type="term" value="F:methyltransferase activity"/>
    <property type="evidence" value="ECO:0007669"/>
    <property type="project" value="UniProtKB-KW"/>
</dbReference>
<gene>
    <name evidence="5" type="ORF">HNR15_003187</name>
</gene>
<evidence type="ECO:0000313" key="5">
    <source>
        <dbReference type="EMBL" id="NYJ76224.1"/>
    </source>
</evidence>
<dbReference type="RefSeq" id="WP_179483305.1">
    <property type="nucleotide sequence ID" value="NZ_JACCFW010000001.1"/>
</dbReference>
<proteinExistence type="predicted"/>
<keyword evidence="6" id="KW-1185">Reference proteome</keyword>
<dbReference type="InterPro" id="IPR013217">
    <property type="entry name" value="Methyltransf_12"/>
</dbReference>
<dbReference type="GO" id="GO:0032259">
    <property type="term" value="P:methylation"/>
    <property type="evidence" value="ECO:0007669"/>
    <property type="project" value="UniProtKB-KW"/>
</dbReference>
<sequence length="206" mass="22618">MHAHRTTRWESSDHRDYGRTFADLRSSGADITGEARLADVIAPRHARILDAGSGMGRIGAALQDRGHDVVGVDLDAALLEQSRESYPHLPVVEARLDELTPEILEAEGHPTTYDVIVCVGNVMILLAPDTEREVLGRLRALLAPEGRMLVGFHLQAKPRSSRTYPAQEFIADAHAAGLRVEARFASYDLLPSSEEADYAVFLLRAL</sequence>
<evidence type="ECO:0000256" key="3">
    <source>
        <dbReference type="ARBA" id="ARBA00022691"/>
    </source>
</evidence>
<dbReference type="PANTHER" id="PTHR43464:SF19">
    <property type="entry name" value="UBIQUINONE BIOSYNTHESIS O-METHYLTRANSFERASE, MITOCHONDRIAL"/>
    <property type="match status" value="1"/>
</dbReference>
<evidence type="ECO:0000313" key="6">
    <source>
        <dbReference type="Proteomes" id="UP000571817"/>
    </source>
</evidence>
<dbReference type="AlphaFoldDB" id="A0A853DMK4"/>
<dbReference type="Proteomes" id="UP000571817">
    <property type="component" value="Unassembled WGS sequence"/>
</dbReference>
<dbReference type="Pfam" id="PF08242">
    <property type="entry name" value="Methyltransf_12"/>
    <property type="match status" value="1"/>
</dbReference>
<comment type="caution">
    <text evidence="5">The sequence shown here is derived from an EMBL/GenBank/DDBJ whole genome shotgun (WGS) entry which is preliminary data.</text>
</comment>
<dbReference type="EMBL" id="JACCFW010000001">
    <property type="protein sequence ID" value="NYJ76224.1"/>
    <property type="molecule type" value="Genomic_DNA"/>
</dbReference>
<keyword evidence="3" id="KW-0949">S-adenosyl-L-methionine</keyword>
<organism evidence="5 6">
    <name type="scientific">Allobranchiibius huperziae</name>
    <dbReference type="NCBI Taxonomy" id="1874116"/>
    <lineage>
        <taxon>Bacteria</taxon>
        <taxon>Bacillati</taxon>
        <taxon>Actinomycetota</taxon>
        <taxon>Actinomycetes</taxon>
        <taxon>Micrococcales</taxon>
        <taxon>Dermacoccaceae</taxon>
        <taxon>Allobranchiibius</taxon>
    </lineage>
</organism>
<dbReference type="CDD" id="cd02440">
    <property type="entry name" value="AdoMet_MTases"/>
    <property type="match status" value="1"/>
</dbReference>
<reference evidence="5 6" key="1">
    <citation type="submission" date="2020-07" db="EMBL/GenBank/DDBJ databases">
        <title>Sequencing the genomes of 1000 actinobacteria strains.</title>
        <authorList>
            <person name="Klenk H.-P."/>
        </authorList>
    </citation>
    <scope>NUCLEOTIDE SEQUENCE [LARGE SCALE GENOMIC DNA]</scope>
    <source>
        <strain evidence="5 6">DSM 29531</strain>
    </source>
</reference>
<keyword evidence="1 5" id="KW-0489">Methyltransferase</keyword>
<evidence type="ECO:0000256" key="1">
    <source>
        <dbReference type="ARBA" id="ARBA00022603"/>
    </source>
</evidence>
<dbReference type="PANTHER" id="PTHR43464">
    <property type="entry name" value="METHYLTRANSFERASE"/>
    <property type="match status" value="1"/>
</dbReference>
<protein>
    <submittedName>
        <fullName evidence="5">2-polyprenyl-3-methyl-5-hydroxy-6-metoxy-1, 4-benzoquinol methylase</fullName>
    </submittedName>
</protein>
<accession>A0A853DMK4</accession>